<evidence type="ECO:0000256" key="1">
    <source>
        <dbReference type="ARBA" id="ARBA00006774"/>
    </source>
</evidence>
<comment type="subunit">
    <text evidence="2 10">Heterotetramer of two alpha and two beta chains.</text>
</comment>
<accession>A0A1G5RU55</accession>
<dbReference type="Gene3D" id="3.60.70.12">
    <property type="entry name" value="L-amino peptidase D-ALA esterase/amidase"/>
    <property type="match status" value="1"/>
</dbReference>
<organism evidence="11 12">
    <name type="scientific">Acidaminobacter hydrogenoformans DSM 2784</name>
    <dbReference type="NCBI Taxonomy" id="1120920"/>
    <lineage>
        <taxon>Bacteria</taxon>
        <taxon>Bacillati</taxon>
        <taxon>Bacillota</taxon>
        <taxon>Clostridia</taxon>
        <taxon>Peptostreptococcales</taxon>
        <taxon>Acidaminobacteraceae</taxon>
        <taxon>Acidaminobacter</taxon>
    </lineage>
</organism>
<dbReference type="CDD" id="cd02152">
    <property type="entry name" value="OAT"/>
    <property type="match status" value="1"/>
</dbReference>
<evidence type="ECO:0000256" key="9">
    <source>
        <dbReference type="ARBA" id="ARBA00049439"/>
    </source>
</evidence>
<comment type="subcellular location">
    <subcellularLocation>
        <location evidence="10">Cytoplasm</location>
    </subcellularLocation>
</comment>
<dbReference type="Gene3D" id="3.10.20.340">
    <property type="entry name" value="ArgJ beta chain, C-terminal domain"/>
    <property type="match status" value="1"/>
</dbReference>
<keyword evidence="12" id="KW-1185">Reference proteome</keyword>
<evidence type="ECO:0000256" key="6">
    <source>
        <dbReference type="ARBA" id="ARBA00022813"/>
    </source>
</evidence>
<dbReference type="FunFam" id="3.60.70.12:FF:000001">
    <property type="entry name" value="Arginine biosynthesis bifunctional protein ArgJ, chloroplastic"/>
    <property type="match status" value="1"/>
</dbReference>
<keyword evidence="8 10" id="KW-0012">Acyltransferase</keyword>
<evidence type="ECO:0000256" key="5">
    <source>
        <dbReference type="ARBA" id="ARBA00022679"/>
    </source>
</evidence>
<sequence>MKNDLTPEAVSVPGFKACALFCGIKKENKDLTLITCEKGAVAAAVFTTNLSKAAPVIVSQENMKQPLVHAVVINSGNANACNGQRGLDDAKRTTVKTGELLGVDPSSVIVSSTGVIGVPLPIEKLESGIEKAIPMLKSDGLVEAAEGIMTTDTFRKLSAKSVALPESGVTVQIVGFSKGSGMIHPNMATMLGVTLTDANIEKEVFQTLQKESTDVTFNMISVDGDTSTNDMSLALSSCEAGNPPLKPGTKDYEVFKEAFIDLQKTLAKLIAKDGEGASKLIQVKINGARTEKDARLLARSVTTSSLVKAAIFGRDANWGRVLCAMGYAGGMFNPDLVDLYFESEFGSIQLMEKGAGLIFDEDKALKILESDTIDIVAQLGEGEASAEAWGCDLTYEYVKINGEYRS</sequence>
<evidence type="ECO:0000256" key="2">
    <source>
        <dbReference type="ARBA" id="ARBA00011475"/>
    </source>
</evidence>
<evidence type="ECO:0000256" key="10">
    <source>
        <dbReference type="HAMAP-Rule" id="MF_01106"/>
    </source>
</evidence>
<dbReference type="GO" id="GO:0005737">
    <property type="term" value="C:cytoplasm"/>
    <property type="evidence" value="ECO:0007669"/>
    <property type="project" value="UniProtKB-SubCell"/>
</dbReference>
<dbReference type="Proteomes" id="UP000199208">
    <property type="component" value="Unassembled WGS sequence"/>
</dbReference>
<dbReference type="NCBIfam" id="TIGR00120">
    <property type="entry name" value="ArgJ"/>
    <property type="match status" value="1"/>
</dbReference>
<name>A0A1G5RU55_9FIRM</name>
<feature type="binding site" evidence="10">
    <location>
        <position position="401"/>
    </location>
    <ligand>
        <name>substrate</name>
    </ligand>
</feature>
<comment type="pathway">
    <text evidence="10">Amino-acid biosynthesis; L-arginine biosynthesis; L-ornithine and N-acetyl-L-glutamate from L-glutamate and N(2)-acetyl-L-ornithine (cyclic): step 1/1.</text>
</comment>
<feature type="binding site" evidence="10">
    <location>
        <position position="275"/>
    </location>
    <ligand>
        <name>substrate</name>
    </ligand>
</feature>
<dbReference type="InterPro" id="IPR002813">
    <property type="entry name" value="Arg_biosynth_ArgJ"/>
</dbReference>
<dbReference type="EC" id="2.3.1.35" evidence="10"/>
<feature type="site" description="Involved in the stabilization of negative charge on the oxyanion by the formation of the oxyanion hole" evidence="10">
    <location>
        <position position="113"/>
    </location>
</feature>
<dbReference type="PANTHER" id="PTHR23100:SF0">
    <property type="entry name" value="ARGININE BIOSYNTHESIS BIFUNCTIONAL PROTEIN ARGJ, MITOCHONDRIAL"/>
    <property type="match status" value="1"/>
</dbReference>
<dbReference type="InterPro" id="IPR042195">
    <property type="entry name" value="ArgJ_beta_C"/>
</dbReference>
<dbReference type="GO" id="GO:0004042">
    <property type="term" value="F:L-glutamate N-acetyltransferase activity"/>
    <property type="evidence" value="ECO:0007669"/>
    <property type="project" value="UniProtKB-UniRule"/>
</dbReference>
<keyword evidence="6 10" id="KW-0068">Autocatalytic cleavage</keyword>
<keyword evidence="5 10" id="KW-0808">Transferase</keyword>
<evidence type="ECO:0000256" key="4">
    <source>
        <dbReference type="ARBA" id="ARBA00022605"/>
    </source>
</evidence>
<dbReference type="FunFam" id="3.10.20.340:FF:000001">
    <property type="entry name" value="Arginine biosynthesis bifunctional protein ArgJ, chloroplastic"/>
    <property type="match status" value="1"/>
</dbReference>
<evidence type="ECO:0000313" key="12">
    <source>
        <dbReference type="Proteomes" id="UP000199208"/>
    </source>
</evidence>
<keyword evidence="10" id="KW-0963">Cytoplasm</keyword>
<feature type="binding site" evidence="10">
    <location>
        <position position="189"/>
    </location>
    <ligand>
        <name>substrate</name>
    </ligand>
</feature>
<evidence type="ECO:0000313" key="11">
    <source>
        <dbReference type="EMBL" id="SCZ77526.1"/>
    </source>
</evidence>
<evidence type="ECO:0000256" key="8">
    <source>
        <dbReference type="ARBA" id="ARBA00023315"/>
    </source>
</evidence>
<proteinExistence type="inferred from homology"/>
<dbReference type="HAMAP" id="MF_01106">
    <property type="entry name" value="ArgJ"/>
    <property type="match status" value="1"/>
</dbReference>
<evidence type="ECO:0000256" key="3">
    <source>
        <dbReference type="ARBA" id="ARBA00022571"/>
    </source>
</evidence>
<feature type="binding site" evidence="10">
    <location>
        <position position="406"/>
    </location>
    <ligand>
        <name>substrate</name>
    </ligand>
</feature>
<comment type="catalytic activity">
    <reaction evidence="10">
        <text>L-glutamate + acetyl-CoA = N-acetyl-L-glutamate + CoA + H(+)</text>
        <dbReference type="Rhea" id="RHEA:24292"/>
        <dbReference type="ChEBI" id="CHEBI:15378"/>
        <dbReference type="ChEBI" id="CHEBI:29985"/>
        <dbReference type="ChEBI" id="CHEBI:44337"/>
        <dbReference type="ChEBI" id="CHEBI:57287"/>
        <dbReference type="ChEBI" id="CHEBI:57288"/>
        <dbReference type="EC" id="2.3.1.1"/>
    </reaction>
</comment>
<gene>
    <name evidence="10" type="primary">argJ</name>
    <name evidence="11" type="ORF">SAMN03080599_00765</name>
</gene>
<dbReference type="RefSeq" id="WP_092589575.1">
    <property type="nucleotide sequence ID" value="NZ_FMWL01000003.1"/>
</dbReference>
<dbReference type="UniPathway" id="UPA00068">
    <property type="reaction ID" value="UER00106"/>
</dbReference>
<comment type="catalytic activity">
    <reaction evidence="9 10">
        <text>N(2)-acetyl-L-ornithine + L-glutamate = N-acetyl-L-glutamate + L-ornithine</text>
        <dbReference type="Rhea" id="RHEA:15349"/>
        <dbReference type="ChEBI" id="CHEBI:29985"/>
        <dbReference type="ChEBI" id="CHEBI:44337"/>
        <dbReference type="ChEBI" id="CHEBI:46911"/>
        <dbReference type="ChEBI" id="CHEBI:57805"/>
        <dbReference type="EC" id="2.3.1.35"/>
    </reaction>
</comment>
<comment type="similarity">
    <text evidence="1 10">Belongs to the ArgJ family.</text>
</comment>
<comment type="function">
    <text evidence="10">Catalyzes two activities which are involved in the cyclic version of arginine biosynthesis: the synthesis of N-acetylglutamate from glutamate and acetyl-CoA as the acetyl donor, and of ornithine by transacetylation between N(2)-acetylornithine and glutamate.</text>
</comment>
<protein>
    <recommendedName>
        <fullName evidence="10">Arginine biosynthesis bifunctional protein ArgJ</fullName>
    </recommendedName>
    <domain>
        <recommendedName>
            <fullName evidence="10">Glutamate N-acetyltransferase</fullName>
            <ecNumber evidence="10">2.3.1.35</ecNumber>
        </recommendedName>
        <alternativeName>
            <fullName evidence="10">Ornithine acetyltransferase</fullName>
            <shortName evidence="10">OATase</shortName>
        </alternativeName>
        <alternativeName>
            <fullName evidence="10">Ornithine transacetylase</fullName>
        </alternativeName>
    </domain>
    <domain>
        <recommendedName>
            <fullName evidence="10">Amino-acid acetyltransferase</fullName>
            <ecNumber evidence="10">2.3.1.1</ecNumber>
        </recommendedName>
        <alternativeName>
            <fullName evidence="10">N-acetylglutamate synthase</fullName>
            <shortName evidence="10">AGSase</shortName>
        </alternativeName>
    </domain>
    <component>
        <recommendedName>
            <fullName evidence="10">Arginine biosynthesis bifunctional protein ArgJ alpha chain</fullName>
        </recommendedName>
    </component>
    <component>
        <recommendedName>
            <fullName evidence="10">Arginine biosynthesis bifunctional protein ArgJ beta chain</fullName>
        </recommendedName>
    </component>
</protein>
<dbReference type="GO" id="GO:0004358">
    <property type="term" value="F:L-glutamate N-acetyltransferase activity, acting on acetyl-L-ornithine as donor"/>
    <property type="evidence" value="ECO:0007669"/>
    <property type="project" value="UniProtKB-UniRule"/>
</dbReference>
<dbReference type="EMBL" id="FMWL01000003">
    <property type="protein sequence ID" value="SCZ77526.1"/>
    <property type="molecule type" value="Genomic_DNA"/>
</dbReference>
<keyword evidence="7 10" id="KW-0511">Multifunctional enzyme</keyword>
<feature type="chain" id="PRO_5023321489" description="Arginine biosynthesis bifunctional protein ArgJ alpha chain" evidence="10">
    <location>
        <begin position="1"/>
        <end position="188"/>
    </location>
</feature>
<dbReference type="STRING" id="1120920.SAMN03080599_00765"/>
<feature type="binding site" evidence="10">
    <location>
        <position position="178"/>
    </location>
    <ligand>
        <name>substrate</name>
    </ligand>
</feature>
<dbReference type="Pfam" id="PF01960">
    <property type="entry name" value="ArgJ"/>
    <property type="match status" value="1"/>
</dbReference>
<feature type="chain" id="PRO_5023321490" description="Arginine biosynthesis bifunctional protein ArgJ beta chain" evidence="10">
    <location>
        <begin position="189"/>
        <end position="406"/>
    </location>
</feature>
<dbReference type="EC" id="2.3.1.1" evidence="10"/>
<dbReference type="OrthoDB" id="9804242at2"/>
<dbReference type="PANTHER" id="PTHR23100">
    <property type="entry name" value="ARGININE BIOSYNTHESIS BIFUNCTIONAL PROTEIN ARGJ"/>
    <property type="match status" value="1"/>
</dbReference>
<dbReference type="NCBIfam" id="NF003802">
    <property type="entry name" value="PRK05388.1"/>
    <property type="match status" value="1"/>
</dbReference>
<reference evidence="11 12" key="1">
    <citation type="submission" date="2016-10" db="EMBL/GenBank/DDBJ databases">
        <authorList>
            <person name="de Groot N.N."/>
        </authorList>
    </citation>
    <scope>NUCLEOTIDE SEQUENCE [LARGE SCALE GENOMIC DNA]</scope>
    <source>
        <strain evidence="11 12">DSM 2784</strain>
    </source>
</reference>
<dbReference type="GO" id="GO:0006526">
    <property type="term" value="P:L-arginine biosynthetic process"/>
    <property type="evidence" value="ECO:0007669"/>
    <property type="project" value="UniProtKB-UniRule"/>
</dbReference>
<dbReference type="GO" id="GO:0006592">
    <property type="term" value="P:ornithine biosynthetic process"/>
    <property type="evidence" value="ECO:0007669"/>
    <property type="project" value="TreeGrafter"/>
</dbReference>
<feature type="binding site" evidence="10">
    <location>
        <position position="150"/>
    </location>
    <ligand>
        <name>substrate</name>
    </ligand>
</feature>
<dbReference type="AlphaFoldDB" id="A0A1G5RU55"/>
<keyword evidence="3 10" id="KW-0055">Arginine biosynthesis</keyword>
<feature type="active site" description="Nucleophile" evidence="10">
    <location>
        <position position="189"/>
    </location>
</feature>
<dbReference type="SUPFAM" id="SSF56266">
    <property type="entry name" value="DmpA/ArgJ-like"/>
    <property type="match status" value="1"/>
</dbReference>
<evidence type="ECO:0000256" key="7">
    <source>
        <dbReference type="ARBA" id="ARBA00023268"/>
    </source>
</evidence>
<dbReference type="InterPro" id="IPR016117">
    <property type="entry name" value="ArgJ-like_dom_sf"/>
</dbReference>
<comment type="pathway">
    <text evidence="10">Amino-acid biosynthesis; L-arginine biosynthesis; N(2)-acetyl-L-ornithine from L-glutamate: step 1/4.</text>
</comment>
<feature type="site" description="Cleavage; by autolysis" evidence="10">
    <location>
        <begin position="188"/>
        <end position="189"/>
    </location>
</feature>
<keyword evidence="4 10" id="KW-0028">Amino-acid biosynthesis</keyword>
<feature type="site" description="Involved in the stabilization of negative charge on the oxyanion by the formation of the oxyanion hole" evidence="10">
    <location>
        <position position="114"/>
    </location>
</feature>